<protein>
    <submittedName>
        <fullName evidence="1">Uncharacterized protein</fullName>
    </submittedName>
</protein>
<gene>
    <name evidence="1" type="ORF">DSO57_1017533</name>
</gene>
<reference evidence="1" key="1">
    <citation type="submission" date="2022-04" db="EMBL/GenBank/DDBJ databases">
        <title>Genome of the entomopathogenic fungus Entomophthora muscae.</title>
        <authorList>
            <person name="Elya C."/>
            <person name="Lovett B.R."/>
            <person name="Lee E."/>
            <person name="Macias A.M."/>
            <person name="Hajek A.E."/>
            <person name="De Bivort B.L."/>
            <person name="Kasson M.T."/>
            <person name="De Fine Licht H.H."/>
            <person name="Stajich J.E."/>
        </authorList>
    </citation>
    <scope>NUCLEOTIDE SEQUENCE</scope>
    <source>
        <strain evidence="1">Berkeley</strain>
    </source>
</reference>
<dbReference type="Proteomes" id="UP001165960">
    <property type="component" value="Unassembled WGS sequence"/>
</dbReference>
<comment type="caution">
    <text evidence="1">The sequence shown here is derived from an EMBL/GenBank/DDBJ whole genome shotgun (WGS) entry which is preliminary data.</text>
</comment>
<sequence>MATVNIFSVNMGAVAVATSNDIWKTTVKDFSGSSFLEPVIGLGNTSMSHLLMSLEHQQKAKTRL</sequence>
<organism evidence="1 2">
    <name type="scientific">Entomophthora muscae</name>
    <dbReference type="NCBI Taxonomy" id="34485"/>
    <lineage>
        <taxon>Eukaryota</taxon>
        <taxon>Fungi</taxon>
        <taxon>Fungi incertae sedis</taxon>
        <taxon>Zoopagomycota</taxon>
        <taxon>Entomophthoromycotina</taxon>
        <taxon>Entomophthoromycetes</taxon>
        <taxon>Entomophthorales</taxon>
        <taxon>Entomophthoraceae</taxon>
        <taxon>Entomophthora</taxon>
    </lineage>
</organism>
<evidence type="ECO:0000313" key="1">
    <source>
        <dbReference type="EMBL" id="KAJ9081170.1"/>
    </source>
</evidence>
<keyword evidence="2" id="KW-1185">Reference proteome</keyword>
<dbReference type="EMBL" id="QTSX02001494">
    <property type="protein sequence ID" value="KAJ9081170.1"/>
    <property type="molecule type" value="Genomic_DNA"/>
</dbReference>
<evidence type="ECO:0000313" key="2">
    <source>
        <dbReference type="Proteomes" id="UP001165960"/>
    </source>
</evidence>
<accession>A0ACC2U2W8</accession>
<proteinExistence type="predicted"/>
<name>A0ACC2U2W8_9FUNG</name>